<dbReference type="InterPro" id="IPR029068">
    <property type="entry name" value="Glyas_Bleomycin-R_OHBP_Dase"/>
</dbReference>
<evidence type="ECO:0000313" key="2">
    <source>
        <dbReference type="EMBL" id="MFC0624513.1"/>
    </source>
</evidence>
<dbReference type="RefSeq" id="WP_380045972.1">
    <property type="nucleotide sequence ID" value="NZ_JBHLTC010000012.1"/>
</dbReference>
<accession>A0ABV6QK27</accession>
<keyword evidence="3" id="KW-1185">Reference proteome</keyword>
<proteinExistence type="predicted"/>
<gene>
    <name evidence="2" type="ORF">ACFFGN_10610</name>
</gene>
<protein>
    <submittedName>
        <fullName evidence="2">VOC family protein</fullName>
    </submittedName>
</protein>
<sequence length="124" mass="13758">MSDVGDLHLATVVVNTTDLDRATAFWTAALGYEAKDTFFDGHFARLVDPDGAKPAVLLQQAKEIPSEPAPVHIDLYTSERDRQVERLLELGASKPADWPYPDNHDFIVLLDPDGNEFCVIQHNA</sequence>
<feature type="domain" description="VOC" evidence="1">
    <location>
        <begin position="8"/>
        <end position="122"/>
    </location>
</feature>
<evidence type="ECO:0000259" key="1">
    <source>
        <dbReference type="PROSITE" id="PS51819"/>
    </source>
</evidence>
<reference evidence="2 3" key="1">
    <citation type="submission" date="2024-09" db="EMBL/GenBank/DDBJ databases">
        <authorList>
            <person name="Sun Q."/>
            <person name="Mori K."/>
        </authorList>
    </citation>
    <scope>NUCLEOTIDE SEQUENCE [LARGE SCALE GENOMIC DNA]</scope>
    <source>
        <strain evidence="2 3">CGMCC 1.15906</strain>
    </source>
</reference>
<dbReference type="SUPFAM" id="SSF54593">
    <property type="entry name" value="Glyoxalase/Bleomycin resistance protein/Dihydroxybiphenyl dioxygenase"/>
    <property type="match status" value="1"/>
</dbReference>
<name>A0ABV6QK27_9ACTN</name>
<dbReference type="Proteomes" id="UP001589890">
    <property type="component" value="Unassembled WGS sequence"/>
</dbReference>
<dbReference type="Gene3D" id="3.10.180.10">
    <property type="entry name" value="2,3-Dihydroxybiphenyl 1,2-Dioxygenase, domain 1"/>
    <property type="match status" value="1"/>
</dbReference>
<dbReference type="CDD" id="cd06587">
    <property type="entry name" value="VOC"/>
    <property type="match status" value="1"/>
</dbReference>
<dbReference type="InterPro" id="IPR041581">
    <property type="entry name" value="Glyoxalase_6"/>
</dbReference>
<evidence type="ECO:0000313" key="3">
    <source>
        <dbReference type="Proteomes" id="UP001589890"/>
    </source>
</evidence>
<dbReference type="PANTHER" id="PTHR35908:SF1">
    <property type="entry name" value="CONSERVED PROTEIN"/>
    <property type="match status" value="1"/>
</dbReference>
<organism evidence="2 3">
    <name type="scientific">Kribbella deserti</name>
    <dbReference type="NCBI Taxonomy" id="1926257"/>
    <lineage>
        <taxon>Bacteria</taxon>
        <taxon>Bacillati</taxon>
        <taxon>Actinomycetota</taxon>
        <taxon>Actinomycetes</taxon>
        <taxon>Propionibacteriales</taxon>
        <taxon>Kribbellaceae</taxon>
        <taxon>Kribbella</taxon>
    </lineage>
</organism>
<comment type="caution">
    <text evidence="2">The sequence shown here is derived from an EMBL/GenBank/DDBJ whole genome shotgun (WGS) entry which is preliminary data.</text>
</comment>
<dbReference type="PROSITE" id="PS51819">
    <property type="entry name" value="VOC"/>
    <property type="match status" value="1"/>
</dbReference>
<dbReference type="InterPro" id="IPR037523">
    <property type="entry name" value="VOC_core"/>
</dbReference>
<dbReference type="Pfam" id="PF18029">
    <property type="entry name" value="Glyoxalase_6"/>
    <property type="match status" value="1"/>
</dbReference>
<dbReference type="EMBL" id="JBHLTC010000012">
    <property type="protein sequence ID" value="MFC0624513.1"/>
    <property type="molecule type" value="Genomic_DNA"/>
</dbReference>
<dbReference type="PANTHER" id="PTHR35908">
    <property type="entry name" value="HYPOTHETICAL FUSION PROTEIN"/>
    <property type="match status" value="1"/>
</dbReference>